<dbReference type="EMBL" id="KY684106">
    <property type="protein sequence ID" value="ARF11031.1"/>
    <property type="molecule type" value="Genomic_DNA"/>
</dbReference>
<name>A0A1V0SH93_9VIRU</name>
<evidence type="ECO:0000313" key="1">
    <source>
        <dbReference type="EMBL" id="ARF11031.1"/>
    </source>
</evidence>
<accession>A0A1V0SH93</accession>
<organism evidence="1">
    <name type="scientific">Hokovirus HKV1</name>
    <dbReference type="NCBI Taxonomy" id="1977638"/>
    <lineage>
        <taxon>Viruses</taxon>
        <taxon>Varidnaviria</taxon>
        <taxon>Bamfordvirae</taxon>
        <taxon>Nucleocytoviricota</taxon>
        <taxon>Megaviricetes</taxon>
        <taxon>Imitervirales</taxon>
        <taxon>Mimiviridae</taxon>
        <taxon>Klosneuvirinae</taxon>
        <taxon>Hokovirus</taxon>
    </lineage>
</organism>
<reference evidence="1" key="1">
    <citation type="journal article" date="2017" name="Science">
        <title>Giant viruses with an expanded complement of translation system components.</title>
        <authorList>
            <person name="Schulz F."/>
            <person name="Yutin N."/>
            <person name="Ivanova N.N."/>
            <person name="Ortega D.R."/>
            <person name="Lee T.K."/>
            <person name="Vierheilig J."/>
            <person name="Daims H."/>
            <person name="Horn M."/>
            <person name="Wagner M."/>
            <person name="Jensen G.J."/>
            <person name="Kyrpides N.C."/>
            <person name="Koonin E.V."/>
            <person name="Woyke T."/>
        </authorList>
    </citation>
    <scope>NUCLEOTIDE SEQUENCE</scope>
    <source>
        <strain evidence="1">HKV1</strain>
    </source>
</reference>
<sequence length="204" mass="24788">MEPENKLIETEEVEYFMYNNKKYYLEFQDSNILTKLEEIKKNDDYLGDKINKRKITHSDAKLKVEGYFERKYLQGKKIYLYNNKAINILRPNIRHCYICLVDGDDNIREEIGNYIIFVIYSKIDEIKYRFEIYKANKIYRDYKPIQLMTIDIISEKVLWTCRTGSFNLHMCPFKYERSGINNKYFYEHNKEVFVKDVLIKRAVI</sequence>
<gene>
    <name evidence="1" type="ORF">Hokovirus_4_5</name>
</gene>
<protein>
    <submittedName>
        <fullName evidence="1">Uncharacterized protein</fullName>
    </submittedName>
</protein>
<proteinExistence type="predicted"/>